<comment type="function">
    <text evidence="2">Removal of H(2)O(2), oxidation of toxic reductants, biosynthesis and degradation of lignin, suberization, auxin catabolism, response to environmental stresses such as wounding, pathogen attack and oxidative stress. These functions might be dependent on each isozyme/isoform in each plant tissue.</text>
</comment>
<dbReference type="InterPro" id="IPR010255">
    <property type="entry name" value="Haem_peroxidase_sf"/>
</dbReference>
<dbReference type="GO" id="GO:0046872">
    <property type="term" value="F:metal ion binding"/>
    <property type="evidence" value="ECO:0007669"/>
    <property type="project" value="UniProtKB-KW"/>
</dbReference>
<keyword evidence="10 14" id="KW-0408">Iron</keyword>
<comment type="caution">
    <text evidence="18">The sequence shown here is derived from an EMBL/GenBank/DDBJ whole genome shotgun (WGS) entry which is preliminary data.</text>
</comment>
<dbReference type="SUPFAM" id="SSF48113">
    <property type="entry name" value="Heme-dependent peroxidases"/>
    <property type="match status" value="1"/>
</dbReference>
<feature type="binding site" evidence="14">
    <location>
        <position position="163"/>
    </location>
    <ligand>
        <name>Ca(2+)</name>
        <dbReference type="ChEBI" id="CHEBI:29108"/>
        <label>2</label>
    </ligand>
</feature>
<evidence type="ECO:0000256" key="11">
    <source>
        <dbReference type="ARBA" id="ARBA00023157"/>
    </source>
</evidence>
<evidence type="ECO:0000256" key="1">
    <source>
        <dbReference type="ARBA" id="ARBA00000189"/>
    </source>
</evidence>
<comment type="similarity">
    <text evidence="3">Belongs to the peroxidase family. Ascorbate peroxidase subfamily.</text>
</comment>
<dbReference type="GO" id="GO:0140825">
    <property type="term" value="F:lactoperoxidase activity"/>
    <property type="evidence" value="ECO:0007669"/>
    <property type="project" value="UniProtKB-EC"/>
</dbReference>
<evidence type="ECO:0000256" key="15">
    <source>
        <dbReference type="PIRSR" id="PIRSR600823-5"/>
    </source>
</evidence>
<evidence type="ECO:0000256" key="16">
    <source>
        <dbReference type="SAM" id="SignalP"/>
    </source>
</evidence>
<feature type="binding site" evidence="14">
    <location>
        <position position="168"/>
    </location>
    <ligand>
        <name>Ca(2+)</name>
        <dbReference type="ChEBI" id="CHEBI:29108"/>
        <label>2</label>
    </ligand>
</feature>
<evidence type="ECO:0000259" key="17">
    <source>
        <dbReference type="PROSITE" id="PS50873"/>
    </source>
</evidence>
<dbReference type="EMBL" id="JAMZMK010008716">
    <property type="protein sequence ID" value="KAI7738821.1"/>
    <property type="molecule type" value="Genomic_DNA"/>
</dbReference>
<keyword evidence="8 14" id="KW-0106">Calcium</keyword>
<evidence type="ECO:0000256" key="6">
    <source>
        <dbReference type="ARBA" id="ARBA00022617"/>
    </source>
</evidence>
<dbReference type="FunFam" id="1.10.420.10:FF:000006">
    <property type="entry name" value="Peroxidase"/>
    <property type="match status" value="1"/>
</dbReference>
<evidence type="ECO:0000313" key="19">
    <source>
        <dbReference type="Proteomes" id="UP001206925"/>
    </source>
</evidence>
<evidence type="ECO:0000256" key="2">
    <source>
        <dbReference type="ARBA" id="ARBA00002322"/>
    </source>
</evidence>
<sequence>SSRTKLVTIFIILISLNYFMPCNAQLSTTFYDTTCPNALSTIRTSIDAAVSNNRWWTVMDSKRLGRRDSTGSNAQQAGTDLPRGNFNLGQLISSFAGKGLNEREMVALSGSHTLGQARCIRFRERIYSSSLRIDAAFNSSLSAVCPPTPPNGDGNMQPLDLVTPNAFDNNYFSNLVSSRGLLISDQVLFNGDSADSIVTEYVDNPATFASDFAAAMVKMSEIEVLTGSSGIIRTLCTSAS</sequence>
<feature type="signal peptide" evidence="16">
    <location>
        <begin position="1"/>
        <end position="24"/>
    </location>
</feature>
<dbReference type="PRINTS" id="PR00458">
    <property type="entry name" value="PEROXIDASE"/>
</dbReference>
<feature type="binding site" evidence="14">
    <location>
        <position position="113"/>
    </location>
    <ligand>
        <name>Ca(2+)</name>
        <dbReference type="ChEBI" id="CHEBI:29108"/>
        <label>2</label>
    </ligand>
</feature>
<dbReference type="EC" id="1.11.1.7" evidence="4"/>
<dbReference type="PANTHER" id="PTHR31388">
    <property type="entry name" value="PEROXIDASE 72-RELATED"/>
    <property type="match status" value="1"/>
</dbReference>
<feature type="binding site" description="axial binding residue" evidence="14">
    <location>
        <position position="112"/>
    </location>
    <ligand>
        <name>heme b</name>
        <dbReference type="ChEBI" id="CHEBI:60344"/>
    </ligand>
    <ligandPart>
        <name>Fe</name>
        <dbReference type="ChEBI" id="CHEBI:18248"/>
    </ligandPart>
</feature>
<dbReference type="Pfam" id="PF00141">
    <property type="entry name" value="peroxidase"/>
    <property type="match status" value="1"/>
</dbReference>
<accession>A0AAD5GFV3</accession>
<dbReference type="InterPro" id="IPR019793">
    <property type="entry name" value="Peroxidases_heam-ligand_BS"/>
</dbReference>
<keyword evidence="12" id="KW-0325">Glycoprotein</keyword>
<feature type="binding site" evidence="13">
    <location>
        <position position="82"/>
    </location>
    <ligand>
        <name>substrate</name>
    </ligand>
</feature>
<evidence type="ECO:0000256" key="7">
    <source>
        <dbReference type="ARBA" id="ARBA00022723"/>
    </source>
</evidence>
<name>A0AAD5GFV3_AMBAR</name>
<evidence type="ECO:0000256" key="9">
    <source>
        <dbReference type="ARBA" id="ARBA00023002"/>
    </source>
</evidence>
<reference evidence="18" key="1">
    <citation type="submission" date="2022-06" db="EMBL/GenBank/DDBJ databases">
        <title>Uncovering the hologenomic basis of an extraordinary plant invasion.</title>
        <authorList>
            <person name="Bieker V.C."/>
            <person name="Martin M.D."/>
            <person name="Gilbert T."/>
            <person name="Hodgins K."/>
            <person name="Battlay P."/>
            <person name="Petersen B."/>
            <person name="Wilson J."/>
        </authorList>
    </citation>
    <scope>NUCLEOTIDE SEQUENCE</scope>
    <source>
        <strain evidence="18">AA19_3_7</strain>
        <tissue evidence="18">Leaf</tissue>
    </source>
</reference>
<feature type="binding site" evidence="14">
    <location>
        <position position="160"/>
    </location>
    <ligand>
        <name>Ca(2+)</name>
        <dbReference type="ChEBI" id="CHEBI:29108"/>
        <label>2</label>
    </ligand>
</feature>
<feature type="domain" description="Plant heme peroxidase family profile" evidence="17">
    <location>
        <begin position="34"/>
        <end position="240"/>
    </location>
</feature>
<keyword evidence="16" id="KW-0732">Signal</keyword>
<evidence type="ECO:0000256" key="3">
    <source>
        <dbReference type="ARBA" id="ARBA00006873"/>
    </source>
</evidence>
<keyword evidence="11 15" id="KW-1015">Disulfide bond</keyword>
<feature type="non-terminal residue" evidence="18">
    <location>
        <position position="1"/>
    </location>
</feature>
<evidence type="ECO:0000256" key="12">
    <source>
        <dbReference type="ARBA" id="ARBA00023180"/>
    </source>
</evidence>
<dbReference type="PROSITE" id="PS00435">
    <property type="entry name" value="PEROXIDASE_1"/>
    <property type="match status" value="1"/>
</dbReference>
<gene>
    <name evidence="18" type="ORF">M8C21_026572</name>
</gene>
<protein>
    <recommendedName>
        <fullName evidence="4">peroxidase</fullName>
        <ecNumber evidence="4">1.11.1.7</ecNumber>
    </recommendedName>
</protein>
<keyword evidence="7 14" id="KW-0479">Metal-binding</keyword>
<keyword evidence="6" id="KW-0349">Heme</keyword>
<dbReference type="InterPro" id="IPR002016">
    <property type="entry name" value="Haem_peroxidase"/>
</dbReference>
<keyword evidence="5" id="KW-0575">Peroxidase</keyword>
<comment type="cofactor">
    <cofactor evidence="14">
        <name>Ca(2+)</name>
        <dbReference type="ChEBI" id="CHEBI:29108"/>
    </cofactor>
    <text evidence="14">Binds 2 calcium ions per subunit.</text>
</comment>
<dbReference type="InterPro" id="IPR000823">
    <property type="entry name" value="Peroxidase_pln"/>
</dbReference>
<feature type="chain" id="PRO_5042108591" description="peroxidase" evidence="16">
    <location>
        <begin position="25"/>
        <end position="240"/>
    </location>
</feature>
<organism evidence="18 19">
    <name type="scientific">Ambrosia artemisiifolia</name>
    <name type="common">Common ragweed</name>
    <dbReference type="NCBI Taxonomy" id="4212"/>
    <lineage>
        <taxon>Eukaryota</taxon>
        <taxon>Viridiplantae</taxon>
        <taxon>Streptophyta</taxon>
        <taxon>Embryophyta</taxon>
        <taxon>Tracheophyta</taxon>
        <taxon>Spermatophyta</taxon>
        <taxon>Magnoliopsida</taxon>
        <taxon>eudicotyledons</taxon>
        <taxon>Gunneridae</taxon>
        <taxon>Pentapetalae</taxon>
        <taxon>asterids</taxon>
        <taxon>campanulids</taxon>
        <taxon>Asterales</taxon>
        <taxon>Asteraceae</taxon>
        <taxon>Asteroideae</taxon>
        <taxon>Heliantheae alliance</taxon>
        <taxon>Heliantheae</taxon>
        <taxon>Ambrosia</taxon>
    </lineage>
</organism>
<dbReference type="PANTHER" id="PTHR31388:SF215">
    <property type="entry name" value="PEROXIDASE"/>
    <property type="match status" value="1"/>
</dbReference>
<evidence type="ECO:0000256" key="10">
    <source>
        <dbReference type="ARBA" id="ARBA00023004"/>
    </source>
</evidence>
<dbReference type="AlphaFoldDB" id="A0AAD5GFV3"/>
<feature type="disulfide bond" evidence="15">
    <location>
        <begin position="119"/>
        <end position="145"/>
    </location>
</feature>
<keyword evidence="9" id="KW-0560">Oxidoreductase</keyword>
<evidence type="ECO:0000256" key="8">
    <source>
        <dbReference type="ARBA" id="ARBA00022837"/>
    </source>
</evidence>
<dbReference type="PROSITE" id="PS50873">
    <property type="entry name" value="PEROXIDASE_4"/>
    <property type="match status" value="1"/>
</dbReference>
<evidence type="ECO:0000256" key="4">
    <source>
        <dbReference type="ARBA" id="ARBA00012313"/>
    </source>
</evidence>
<comment type="cofactor">
    <cofactor evidence="14">
        <name>heme b</name>
        <dbReference type="ChEBI" id="CHEBI:60344"/>
    </cofactor>
    <text evidence="14">Binds 1 heme b (iron(II)-protoporphyrin IX) group per subunit.</text>
</comment>
<dbReference type="Gene3D" id="1.10.420.10">
    <property type="entry name" value="Peroxidase, domain 2"/>
    <property type="match status" value="1"/>
</dbReference>
<comment type="catalytic activity">
    <reaction evidence="1">
        <text>2 a phenolic donor + H2O2 = 2 a phenolic radical donor + 2 H2O</text>
        <dbReference type="Rhea" id="RHEA:56136"/>
        <dbReference type="ChEBI" id="CHEBI:15377"/>
        <dbReference type="ChEBI" id="CHEBI:16240"/>
        <dbReference type="ChEBI" id="CHEBI:139520"/>
        <dbReference type="ChEBI" id="CHEBI:139521"/>
        <dbReference type="EC" id="1.11.1.7"/>
    </reaction>
</comment>
<dbReference type="GO" id="GO:0020037">
    <property type="term" value="F:heme binding"/>
    <property type="evidence" value="ECO:0007669"/>
    <property type="project" value="InterPro"/>
</dbReference>
<evidence type="ECO:0000256" key="5">
    <source>
        <dbReference type="ARBA" id="ARBA00022559"/>
    </source>
</evidence>
<evidence type="ECO:0000313" key="18">
    <source>
        <dbReference type="EMBL" id="KAI7738821.1"/>
    </source>
</evidence>
<evidence type="ECO:0000256" key="14">
    <source>
        <dbReference type="PIRSR" id="PIRSR600823-3"/>
    </source>
</evidence>
<dbReference type="Proteomes" id="UP001206925">
    <property type="component" value="Unassembled WGS sequence"/>
</dbReference>
<evidence type="ECO:0000256" key="13">
    <source>
        <dbReference type="PIRSR" id="PIRSR600823-2"/>
    </source>
</evidence>
<keyword evidence="19" id="KW-1185">Reference proteome</keyword>
<dbReference type="GO" id="GO:0006979">
    <property type="term" value="P:response to oxidative stress"/>
    <property type="evidence" value="ECO:0007669"/>
    <property type="project" value="InterPro"/>
</dbReference>
<proteinExistence type="inferred from homology"/>